<dbReference type="PROSITE" id="PS50011">
    <property type="entry name" value="PROTEIN_KINASE_DOM"/>
    <property type="match status" value="1"/>
</dbReference>
<dbReference type="FunFam" id="2.30.29.30:FF:000324">
    <property type="entry name" value="Phosphoinositide-dependent kinase 1, isoform F"/>
    <property type="match status" value="1"/>
</dbReference>
<dbReference type="PANTHER" id="PTHR24356">
    <property type="entry name" value="SERINE/THREONINE-PROTEIN KINASE"/>
    <property type="match status" value="1"/>
</dbReference>
<dbReference type="InterPro" id="IPR039046">
    <property type="entry name" value="PDPK1"/>
</dbReference>
<evidence type="ECO:0000256" key="14">
    <source>
        <dbReference type="PROSITE-ProRule" id="PRU10141"/>
    </source>
</evidence>
<evidence type="ECO:0000256" key="10">
    <source>
        <dbReference type="ARBA" id="ARBA00022777"/>
    </source>
</evidence>
<dbReference type="FunFam" id="1.10.510.10:FF:000587">
    <property type="entry name" value="Phosphoinositide-dependent kinase 1, isoform F"/>
    <property type="match status" value="1"/>
</dbReference>
<evidence type="ECO:0000256" key="9">
    <source>
        <dbReference type="ARBA" id="ARBA00022741"/>
    </source>
</evidence>
<dbReference type="GO" id="GO:0008286">
    <property type="term" value="P:insulin receptor signaling pathway"/>
    <property type="evidence" value="ECO:0007669"/>
    <property type="project" value="EnsemblMetazoa"/>
</dbReference>
<feature type="region of interest" description="Disordered" evidence="15">
    <location>
        <begin position="908"/>
        <end position="974"/>
    </location>
</feature>
<dbReference type="GO" id="GO:0040018">
    <property type="term" value="P:positive regulation of multicellular organism growth"/>
    <property type="evidence" value="ECO:0007669"/>
    <property type="project" value="EnsemblMetazoa"/>
</dbReference>
<dbReference type="SUPFAM" id="SSF56112">
    <property type="entry name" value="Protein kinase-like (PK-like)"/>
    <property type="match status" value="1"/>
</dbReference>
<name>B4J2B1_DROGR</name>
<comment type="catalytic activity">
    <reaction evidence="13">
        <text>L-seryl-[protein] + ATP = O-phospho-L-seryl-[protein] + ADP + H(+)</text>
        <dbReference type="Rhea" id="RHEA:17989"/>
        <dbReference type="Rhea" id="RHEA-COMP:9863"/>
        <dbReference type="Rhea" id="RHEA-COMP:11604"/>
        <dbReference type="ChEBI" id="CHEBI:15378"/>
        <dbReference type="ChEBI" id="CHEBI:29999"/>
        <dbReference type="ChEBI" id="CHEBI:30616"/>
        <dbReference type="ChEBI" id="CHEBI:83421"/>
        <dbReference type="ChEBI" id="CHEBI:456216"/>
        <dbReference type="EC" id="2.7.11.1"/>
    </reaction>
</comment>
<dbReference type="InterPro" id="IPR000719">
    <property type="entry name" value="Prot_kinase_dom"/>
</dbReference>
<evidence type="ECO:0000256" key="7">
    <source>
        <dbReference type="ARBA" id="ARBA00022527"/>
    </source>
</evidence>
<dbReference type="GO" id="GO:0043491">
    <property type="term" value="P:phosphatidylinositol 3-kinase/protein kinase B signal transduction"/>
    <property type="evidence" value="ECO:0007669"/>
    <property type="project" value="EnsemblMetazoa"/>
</dbReference>
<feature type="region of interest" description="Disordered" evidence="15">
    <location>
        <begin position="148"/>
        <end position="179"/>
    </location>
</feature>
<evidence type="ECO:0000256" key="15">
    <source>
        <dbReference type="SAM" id="MobiDB-lite"/>
    </source>
</evidence>
<keyword evidence="5" id="KW-0217">Developmental protein</keyword>
<organism evidence="20">
    <name type="scientific">Drosophila grimshawi</name>
    <name type="common">Hawaiian fruit fly</name>
    <name type="synonym">Idiomyia grimshawi</name>
    <dbReference type="NCBI Taxonomy" id="7222"/>
    <lineage>
        <taxon>Eukaryota</taxon>
        <taxon>Metazoa</taxon>
        <taxon>Ecdysozoa</taxon>
        <taxon>Arthropoda</taxon>
        <taxon>Hexapoda</taxon>
        <taxon>Insecta</taxon>
        <taxon>Pterygota</taxon>
        <taxon>Neoptera</taxon>
        <taxon>Endopterygota</taxon>
        <taxon>Diptera</taxon>
        <taxon>Brachycera</taxon>
        <taxon>Muscomorpha</taxon>
        <taxon>Ephydroidea</taxon>
        <taxon>Drosophilidae</taxon>
        <taxon>Drosophila</taxon>
        <taxon>Hawaiian Drosophila</taxon>
    </lineage>
</organism>
<dbReference type="AlphaFoldDB" id="B4J2B1"/>
<dbReference type="Proteomes" id="UP000001070">
    <property type="component" value="Unassembled WGS sequence"/>
</dbReference>
<dbReference type="GO" id="GO:0030295">
    <property type="term" value="F:protein kinase activator activity"/>
    <property type="evidence" value="ECO:0007669"/>
    <property type="project" value="EnsemblMetazoa"/>
</dbReference>
<dbReference type="InterPro" id="IPR033931">
    <property type="entry name" value="PDK1-typ_PH"/>
</dbReference>
<evidence type="ECO:0000256" key="3">
    <source>
        <dbReference type="ARBA" id="ARBA00012513"/>
    </source>
</evidence>
<dbReference type="GO" id="GO:0005524">
    <property type="term" value="F:ATP binding"/>
    <property type="evidence" value="ECO:0007669"/>
    <property type="project" value="UniProtKB-UniRule"/>
</dbReference>
<dbReference type="PROSITE" id="PS00107">
    <property type="entry name" value="PROTEIN_KINASE_ATP"/>
    <property type="match status" value="1"/>
</dbReference>
<keyword evidence="9 14" id="KW-0547">Nucleotide-binding</keyword>
<dbReference type="EMBL" id="BK064442">
    <property type="protein sequence ID" value="DBA35720.1"/>
    <property type="molecule type" value="mRNA"/>
</dbReference>
<reference evidence="19" key="3">
    <citation type="submission" date="2008-06" db="EMBL/GenBank/DDBJ databases">
        <authorList>
            <consortium name="FlyBase"/>
        </authorList>
    </citation>
    <scope>NUCLEOTIDE SEQUENCE</scope>
    <source>
        <strain evidence="19">TSC#15287-2541.00</strain>
    </source>
</reference>
<dbReference type="FunCoup" id="B4J2B1">
    <property type="interactions" value="1844"/>
</dbReference>
<dbReference type="GO" id="GO:0043066">
    <property type="term" value="P:negative regulation of apoptotic process"/>
    <property type="evidence" value="ECO:0007669"/>
    <property type="project" value="EnsemblMetazoa"/>
</dbReference>
<feature type="compositionally biased region" description="Acidic residues" evidence="15">
    <location>
        <begin position="484"/>
        <end position="507"/>
    </location>
</feature>
<keyword evidence="11 14" id="KW-0067">ATP-binding</keyword>
<dbReference type="EC" id="2.7.11.1" evidence="3"/>
<dbReference type="SUPFAM" id="SSF50729">
    <property type="entry name" value="PH domain-like"/>
    <property type="match status" value="1"/>
</dbReference>
<dbReference type="GO" id="GO:0004676">
    <property type="term" value="F:3-phosphoinositide-dependent protein kinase activity"/>
    <property type="evidence" value="ECO:0007669"/>
    <property type="project" value="EnsemblMetazoa"/>
</dbReference>
<feature type="compositionally biased region" description="Low complexity" evidence="15">
    <location>
        <begin position="148"/>
        <end position="170"/>
    </location>
</feature>
<dbReference type="eggNOG" id="KOG0592">
    <property type="taxonomic scope" value="Eukaryota"/>
</dbReference>
<evidence type="ECO:0000313" key="20">
    <source>
        <dbReference type="Proteomes" id="UP000001070"/>
    </source>
</evidence>
<feature type="compositionally biased region" description="Low complexity" evidence="15">
    <location>
        <begin position="908"/>
        <end position="966"/>
    </location>
</feature>
<dbReference type="GO" id="GO:0046622">
    <property type="term" value="P:positive regulation of organ growth"/>
    <property type="evidence" value="ECO:0007669"/>
    <property type="project" value="EnsemblMetazoa"/>
</dbReference>
<evidence type="ECO:0000313" key="17">
    <source>
        <dbReference type="EMBL" id="DBA35720.1"/>
    </source>
</evidence>
<evidence type="ECO:0000259" key="16">
    <source>
        <dbReference type="PROSITE" id="PS50011"/>
    </source>
</evidence>
<reference evidence="17" key="4">
    <citation type="journal article" date="2022" name="F1000Research">
        <title>Manual annotation of Drosophila genes: a Genomics Education Partnership protocol.</title>
        <authorList>
            <person name="Rele C.P."/>
            <person name="Sandlin K.M."/>
            <person name="Leung W."/>
            <person name="Reed L.K."/>
        </authorList>
    </citation>
    <scope>NUCLEOTIDE SEQUENCE</scope>
</reference>
<evidence type="ECO:0000256" key="6">
    <source>
        <dbReference type="ARBA" id="ARBA00022490"/>
    </source>
</evidence>
<evidence type="ECO:0000256" key="1">
    <source>
        <dbReference type="ARBA" id="ARBA00004496"/>
    </source>
</evidence>
<dbReference type="SMART" id="SM00220">
    <property type="entry name" value="S_TKc"/>
    <property type="match status" value="1"/>
</dbReference>
<feature type="region of interest" description="Disordered" evidence="15">
    <location>
        <begin position="222"/>
        <end position="293"/>
    </location>
</feature>
<evidence type="ECO:0000256" key="2">
    <source>
        <dbReference type="ARBA" id="ARBA00010006"/>
    </source>
</evidence>
<protein>
    <recommendedName>
        <fullName evidence="4">3-phosphoinositide-dependent protein kinase 1</fullName>
        <ecNumber evidence="3">2.7.11.1</ecNumber>
    </recommendedName>
</protein>
<feature type="region of interest" description="Disordered" evidence="15">
    <location>
        <begin position="54"/>
        <end position="73"/>
    </location>
</feature>
<dbReference type="KEGG" id="dgr:6556798"/>
<dbReference type="FunFam" id="1.10.510.10:FF:000405">
    <property type="entry name" value="Mitogen-activated protein kinase"/>
    <property type="match status" value="1"/>
</dbReference>
<feature type="compositionally biased region" description="Low complexity" evidence="15">
    <location>
        <begin position="450"/>
        <end position="459"/>
    </location>
</feature>
<dbReference type="HOGENOM" id="CLU_000288_63_9_1"/>
<proteinExistence type="evidence at transcript level"/>
<dbReference type="PANTHER" id="PTHR24356:SF163">
    <property type="entry name" value="3-PHOSPHOINOSITIDE-DEPENDENT PROTEIN KINASE 1-RELATED"/>
    <property type="match status" value="1"/>
</dbReference>
<dbReference type="EMBL" id="CH916366">
    <property type="protein sequence ID" value="EDV95970.1"/>
    <property type="molecule type" value="Genomic_DNA"/>
</dbReference>
<reference evidence="17" key="5">
    <citation type="journal article" date="2023" name="MicroPubl. Biol.">
        <title>Drosophila grimshawi - Pdk1.</title>
        <authorList>
            <person name="Lawson M.E."/>
            <person name="Sharp M.A."/>
            <person name="Hall M."/>
            <person name="Reed L.K."/>
            <person name="Velazquez-Ulloa N."/>
            <person name="Hark A.T."/>
            <person name="Stanga J."/>
            <person name="Rele C.P."/>
        </authorList>
    </citation>
    <scope>NUCLEOTIDE SEQUENCE</scope>
</reference>
<feature type="binding site" evidence="14">
    <location>
        <position position="321"/>
    </location>
    <ligand>
        <name>ATP</name>
        <dbReference type="ChEBI" id="CHEBI:30616"/>
    </ligand>
</feature>
<dbReference type="OrthoDB" id="347657at2759"/>
<keyword evidence="8" id="KW-0808">Transferase</keyword>
<dbReference type="InterPro" id="IPR050236">
    <property type="entry name" value="Ser_Thr_kinase_AGC"/>
</dbReference>
<dbReference type="OMA" id="RMCCRES"/>
<dbReference type="InterPro" id="IPR011993">
    <property type="entry name" value="PH-like_dom_sf"/>
</dbReference>
<sequence>MKCKSWSNKINNFVVRRIKFIKNNGTQQLQSPSSAASIAAAAAVVVSASSSSATATNNSSSIEHHQQQQQVNNIAAPATATAATITTTAATMPAMPKEKATTAVSLSESNFPALKFKEYNVAVGAMATTATRMQQQQQQQHTCGCGAASATSATNTENNNNNNNNNSNNSRYSRPSNMYLTNGFTSPLAAAVASNNSSSVVSTPQRITMCCRESPLYQRQLQQQQQQQQQQHHHHQQQQQQHQQQRQHQQNHHQQQQQQQQEQQQQTSSTPPAQQQQVQQQTPPPRRSPTDFFFGRYIGEGSFSMVYLAVDIHSRREYAIKVCEKRLILREHKQDYIKREREVMHMMTNVPGFVNLSCTFQDQRSLYFVMTYARKGDLLPYINRVGSFDAACTRHYAAELLLACEHMHRRNVVHRDLKPENILFDENMHTLIADFGSAKVMTPRERIQAAAMLASSSSACDHPAGGQQPQRRRQQQRQSARSSDDDDEEEDSEELDDDLYDDDDQDDVDRRFDYGDDDDDDDNVDEPTTRTTTTSSAGGDVDAAGSPRNRHFRYPNMRSRRGSFVGTAQYVSPEVLQNAPITPAADLWALGVIVYQMISGLPPFRGSNDYVIFKEILACAVDFPQGFDKDAEDLVRQLLKIDPRERLGAQDEFGYYESIRAHPFFAGIDWQTLRQQTPPPIYPYLPGVSQDEEIRTTNGGTTSSSACLPISGDLEPGLDERQVTRLLSAMLGVGSSTAEPAHKPSTAKNSFDLSDAQKLQRLEAQKTDKWHVFADGEVILKRGFVNKRKGLFARKRMLLLTTGPRLIYIDPVQMIKKGEIPWSPELRAEVKNFKIFFVHTPNRTYYLDDPEGYAIQWAEAIENMSKLSYGSSDADSTGTGTGTTGTGTGTSISSFASSNSLAPISSCTAAANNSNSPASNNSSPTARRSSPAQRQNQIQQQQQLEATAIATTATATTTTTTSPTTARGKKTASN</sequence>
<evidence type="ECO:0000256" key="5">
    <source>
        <dbReference type="ARBA" id="ARBA00022473"/>
    </source>
</evidence>
<reference evidence="19" key="2">
    <citation type="journal article" date="2008" name="Bioinformatics">
        <title>Assembly reconciliation.</title>
        <authorList>
            <person name="Zimin A.V."/>
            <person name="Smith D.R."/>
            <person name="Sutton G."/>
            <person name="Yorke J.A."/>
        </authorList>
    </citation>
    <scope>NUCLEOTIDE SEQUENCE</scope>
    <source>
        <strain evidence="19">TSC#15287-2541.00</strain>
    </source>
</reference>
<dbReference type="GO" id="GO:0045793">
    <property type="term" value="P:positive regulation of cell size"/>
    <property type="evidence" value="ECO:0007669"/>
    <property type="project" value="EnsemblMetazoa"/>
</dbReference>
<feature type="domain" description="Protein kinase" evidence="16">
    <location>
        <begin position="292"/>
        <end position="665"/>
    </location>
</feature>
<dbReference type="FunFam" id="3.30.200.20:FF:000191">
    <property type="entry name" value="3-phosphoinositide-dependent protein kinase 2-like"/>
    <property type="match status" value="1"/>
</dbReference>
<dbReference type="InterPro" id="IPR008271">
    <property type="entry name" value="Ser/Thr_kinase_AS"/>
</dbReference>
<keyword evidence="7" id="KW-0723">Serine/threonine-protein kinase</keyword>
<feature type="compositionally biased region" description="Low complexity" evidence="15">
    <location>
        <begin position="237"/>
        <end position="281"/>
    </location>
</feature>
<evidence type="ECO:0000256" key="11">
    <source>
        <dbReference type="ARBA" id="ARBA00022840"/>
    </source>
</evidence>
<comment type="catalytic activity">
    <reaction evidence="12">
        <text>L-threonyl-[protein] + ATP = O-phospho-L-threonyl-[protein] + ADP + H(+)</text>
        <dbReference type="Rhea" id="RHEA:46608"/>
        <dbReference type="Rhea" id="RHEA-COMP:11060"/>
        <dbReference type="Rhea" id="RHEA-COMP:11605"/>
        <dbReference type="ChEBI" id="CHEBI:15378"/>
        <dbReference type="ChEBI" id="CHEBI:30013"/>
        <dbReference type="ChEBI" id="CHEBI:30616"/>
        <dbReference type="ChEBI" id="CHEBI:61977"/>
        <dbReference type="ChEBI" id="CHEBI:456216"/>
        <dbReference type="EC" id="2.7.11.1"/>
    </reaction>
</comment>
<dbReference type="InParanoid" id="B4J2B1"/>
<dbReference type="Pfam" id="PF00069">
    <property type="entry name" value="Pkinase"/>
    <property type="match status" value="2"/>
</dbReference>
<evidence type="ECO:0000256" key="13">
    <source>
        <dbReference type="ARBA" id="ARBA00048679"/>
    </source>
</evidence>
<evidence type="ECO:0000313" key="19">
    <source>
        <dbReference type="EMBL" id="EDV95970.1"/>
    </source>
</evidence>
<dbReference type="InterPro" id="IPR011009">
    <property type="entry name" value="Kinase-like_dom_sf"/>
</dbReference>
<accession>B4J2B1</accession>
<feature type="region of interest" description="Disordered" evidence="15">
    <location>
        <begin position="450"/>
        <end position="555"/>
    </location>
</feature>
<dbReference type="EMBL" id="BK064443">
    <property type="protein sequence ID" value="DBA35721.1"/>
    <property type="molecule type" value="mRNA"/>
</dbReference>
<keyword evidence="6" id="KW-0963">Cytoplasm</keyword>
<feature type="compositionally biased region" description="Acidic residues" evidence="15">
    <location>
        <begin position="515"/>
        <end position="525"/>
    </location>
</feature>
<comment type="subcellular location">
    <subcellularLocation>
        <location evidence="1">Cytoplasm</location>
    </subcellularLocation>
</comment>
<evidence type="ECO:0000313" key="18">
    <source>
        <dbReference type="EMBL" id="DBA35721.1"/>
    </source>
</evidence>
<dbReference type="STRING" id="7222.B4J2B1"/>
<dbReference type="PROSITE" id="PS00108">
    <property type="entry name" value="PROTEIN_KINASE_ST"/>
    <property type="match status" value="1"/>
</dbReference>
<dbReference type="CDD" id="cd05581">
    <property type="entry name" value="STKc_PDK1"/>
    <property type="match status" value="1"/>
</dbReference>
<dbReference type="CDD" id="cd01262">
    <property type="entry name" value="PH_PDK1"/>
    <property type="match status" value="1"/>
</dbReference>
<evidence type="ECO:0000256" key="12">
    <source>
        <dbReference type="ARBA" id="ARBA00047899"/>
    </source>
</evidence>
<reference evidence="19 20" key="1">
    <citation type="journal article" date="2007" name="Nature">
        <title>Evolution of genes and genomes on the Drosophila phylogeny.</title>
        <authorList>
            <consortium name="Drosophila 12 Genomes Consortium"/>
            <person name="Clark A.G."/>
            <person name="Eisen M.B."/>
            <person name="Smith D.R."/>
            <person name="Bergman C.M."/>
            <person name="Oliver B."/>
            <person name="Markow T.A."/>
            <person name="Kaufman T.C."/>
            <person name="Kellis M."/>
            <person name="Gelbart W."/>
            <person name="Iyer V.N."/>
            <person name="Pollard D.A."/>
            <person name="Sackton T.B."/>
            <person name="Larracuente A.M."/>
            <person name="Singh N.D."/>
            <person name="Abad J.P."/>
            <person name="Abt D.N."/>
            <person name="Adryan B."/>
            <person name="Aguade M."/>
            <person name="Akashi H."/>
            <person name="Anderson W.W."/>
            <person name="Aquadro C.F."/>
            <person name="Ardell D.H."/>
            <person name="Arguello R."/>
            <person name="Artieri C.G."/>
            <person name="Barbash D.A."/>
            <person name="Barker D."/>
            <person name="Barsanti P."/>
            <person name="Batterham P."/>
            <person name="Batzoglou S."/>
            <person name="Begun D."/>
            <person name="Bhutkar A."/>
            <person name="Blanco E."/>
            <person name="Bosak S.A."/>
            <person name="Bradley R.K."/>
            <person name="Brand A.D."/>
            <person name="Brent M.R."/>
            <person name="Brooks A.N."/>
            <person name="Brown R.H."/>
            <person name="Butlin R.K."/>
            <person name="Caggese C."/>
            <person name="Calvi B.R."/>
            <person name="Bernardo de Carvalho A."/>
            <person name="Caspi A."/>
            <person name="Castrezana S."/>
            <person name="Celniker S.E."/>
            <person name="Chang J.L."/>
            <person name="Chapple C."/>
            <person name="Chatterji S."/>
            <person name="Chinwalla A."/>
            <person name="Civetta A."/>
            <person name="Clifton S.W."/>
            <person name="Comeron J.M."/>
            <person name="Costello J.C."/>
            <person name="Coyne J.A."/>
            <person name="Daub J."/>
            <person name="David R.G."/>
            <person name="Delcher A.L."/>
            <person name="Delehaunty K."/>
            <person name="Do C.B."/>
            <person name="Ebling H."/>
            <person name="Edwards K."/>
            <person name="Eickbush T."/>
            <person name="Evans J.D."/>
            <person name="Filipski A."/>
            <person name="Findeiss S."/>
            <person name="Freyhult E."/>
            <person name="Fulton L."/>
            <person name="Fulton R."/>
            <person name="Garcia A.C."/>
            <person name="Gardiner A."/>
            <person name="Garfield D.A."/>
            <person name="Garvin B.E."/>
            <person name="Gibson G."/>
            <person name="Gilbert D."/>
            <person name="Gnerre S."/>
            <person name="Godfrey J."/>
            <person name="Good R."/>
            <person name="Gotea V."/>
            <person name="Gravely B."/>
            <person name="Greenberg A.J."/>
            <person name="Griffiths-Jones S."/>
            <person name="Gross S."/>
            <person name="Guigo R."/>
            <person name="Gustafson E.A."/>
            <person name="Haerty W."/>
            <person name="Hahn M.W."/>
            <person name="Halligan D.L."/>
            <person name="Halpern A.L."/>
            <person name="Halter G.M."/>
            <person name="Han M.V."/>
            <person name="Heger A."/>
            <person name="Hillier L."/>
            <person name="Hinrichs A.S."/>
            <person name="Holmes I."/>
            <person name="Hoskins R.A."/>
            <person name="Hubisz M.J."/>
            <person name="Hultmark D."/>
            <person name="Huntley M.A."/>
            <person name="Jaffe D.B."/>
            <person name="Jagadeeshan S."/>
            <person name="Jeck W.R."/>
            <person name="Johnson J."/>
            <person name="Jones C.D."/>
            <person name="Jordan W.C."/>
            <person name="Karpen G.H."/>
            <person name="Kataoka E."/>
            <person name="Keightley P.D."/>
            <person name="Kheradpour P."/>
            <person name="Kirkness E.F."/>
            <person name="Koerich L.B."/>
            <person name="Kristiansen K."/>
            <person name="Kudrna D."/>
            <person name="Kulathinal R.J."/>
            <person name="Kumar S."/>
            <person name="Kwok R."/>
            <person name="Lander E."/>
            <person name="Langley C.H."/>
            <person name="Lapoint R."/>
            <person name="Lazzaro B.P."/>
            <person name="Lee S.J."/>
            <person name="Levesque L."/>
            <person name="Li R."/>
            <person name="Lin C.F."/>
            <person name="Lin M.F."/>
            <person name="Lindblad-Toh K."/>
            <person name="Llopart A."/>
            <person name="Long M."/>
            <person name="Low L."/>
            <person name="Lozovsky E."/>
            <person name="Lu J."/>
            <person name="Luo M."/>
            <person name="Machado C.A."/>
            <person name="Makalowski W."/>
            <person name="Marzo M."/>
            <person name="Matsuda M."/>
            <person name="Matzkin L."/>
            <person name="McAllister B."/>
            <person name="McBride C.S."/>
            <person name="McKernan B."/>
            <person name="McKernan K."/>
            <person name="Mendez-Lago M."/>
            <person name="Minx P."/>
            <person name="Mollenhauer M.U."/>
            <person name="Montooth K."/>
            <person name="Mount S.M."/>
            <person name="Mu X."/>
            <person name="Myers E."/>
            <person name="Negre B."/>
            <person name="Newfeld S."/>
            <person name="Nielsen R."/>
            <person name="Noor M.A."/>
            <person name="O'Grady P."/>
            <person name="Pachter L."/>
            <person name="Papaceit M."/>
            <person name="Parisi M.J."/>
            <person name="Parisi M."/>
            <person name="Parts L."/>
            <person name="Pedersen J.S."/>
            <person name="Pesole G."/>
            <person name="Phillippy A.M."/>
            <person name="Ponting C.P."/>
            <person name="Pop M."/>
            <person name="Porcelli D."/>
            <person name="Powell J.R."/>
            <person name="Prohaska S."/>
            <person name="Pruitt K."/>
            <person name="Puig M."/>
            <person name="Quesneville H."/>
            <person name="Ram K.R."/>
            <person name="Rand D."/>
            <person name="Rasmussen M.D."/>
            <person name="Reed L.K."/>
            <person name="Reenan R."/>
            <person name="Reily A."/>
            <person name="Remington K.A."/>
            <person name="Rieger T.T."/>
            <person name="Ritchie M.G."/>
            <person name="Robin C."/>
            <person name="Rogers Y.H."/>
            <person name="Rohde C."/>
            <person name="Rozas J."/>
            <person name="Rubenfield M.J."/>
            <person name="Ruiz A."/>
            <person name="Russo S."/>
            <person name="Salzberg S.L."/>
            <person name="Sanchez-Gracia A."/>
            <person name="Saranga D.J."/>
            <person name="Sato H."/>
            <person name="Schaeffer S.W."/>
            <person name="Schatz M.C."/>
            <person name="Schlenke T."/>
            <person name="Schwartz R."/>
            <person name="Segarra C."/>
            <person name="Singh R.S."/>
            <person name="Sirot L."/>
            <person name="Sirota M."/>
            <person name="Sisneros N.B."/>
            <person name="Smith C.D."/>
            <person name="Smith T.F."/>
            <person name="Spieth J."/>
            <person name="Stage D.E."/>
            <person name="Stark A."/>
            <person name="Stephan W."/>
            <person name="Strausberg R.L."/>
            <person name="Strempel S."/>
            <person name="Sturgill D."/>
            <person name="Sutton G."/>
            <person name="Sutton G.G."/>
            <person name="Tao W."/>
            <person name="Teichmann S."/>
            <person name="Tobari Y.N."/>
            <person name="Tomimura Y."/>
            <person name="Tsolas J.M."/>
            <person name="Valente V.L."/>
            <person name="Venter E."/>
            <person name="Venter J.C."/>
            <person name="Vicario S."/>
            <person name="Vieira F.G."/>
            <person name="Vilella A.J."/>
            <person name="Villasante A."/>
            <person name="Walenz B."/>
            <person name="Wang J."/>
            <person name="Wasserman M."/>
            <person name="Watts T."/>
            <person name="Wilson D."/>
            <person name="Wilson R.K."/>
            <person name="Wing R.A."/>
            <person name="Wolfner M.F."/>
            <person name="Wong A."/>
            <person name="Wong G.K."/>
            <person name="Wu C.I."/>
            <person name="Wu G."/>
            <person name="Yamamoto D."/>
            <person name="Yang H.P."/>
            <person name="Yang S.P."/>
            <person name="Yorke J.A."/>
            <person name="Yoshida K."/>
            <person name="Zdobnov E."/>
            <person name="Zhang P."/>
            <person name="Zhang Y."/>
            <person name="Zimin A.V."/>
            <person name="Baldwin J."/>
            <person name="Abdouelleil A."/>
            <person name="Abdulkadir J."/>
            <person name="Abebe A."/>
            <person name="Abera B."/>
            <person name="Abreu J."/>
            <person name="Acer S.C."/>
            <person name="Aftuck L."/>
            <person name="Alexander A."/>
            <person name="An P."/>
            <person name="Anderson E."/>
            <person name="Anderson S."/>
            <person name="Arachi H."/>
            <person name="Azer M."/>
            <person name="Bachantsang P."/>
            <person name="Barry A."/>
            <person name="Bayul T."/>
            <person name="Berlin A."/>
            <person name="Bessette D."/>
            <person name="Bloom T."/>
            <person name="Blye J."/>
            <person name="Boguslavskiy L."/>
            <person name="Bonnet C."/>
            <person name="Boukhgalter B."/>
            <person name="Bourzgui I."/>
            <person name="Brown A."/>
            <person name="Cahill P."/>
            <person name="Channer S."/>
            <person name="Cheshatsang Y."/>
            <person name="Chuda L."/>
            <person name="Citroen M."/>
            <person name="Collymore A."/>
            <person name="Cooke P."/>
            <person name="Costello M."/>
            <person name="D'Aco K."/>
            <person name="Daza R."/>
            <person name="De Haan G."/>
            <person name="DeGray S."/>
            <person name="DeMaso C."/>
            <person name="Dhargay N."/>
            <person name="Dooley K."/>
            <person name="Dooley E."/>
            <person name="Doricent M."/>
            <person name="Dorje P."/>
            <person name="Dorjee K."/>
            <person name="Dupes A."/>
            <person name="Elong R."/>
            <person name="Falk J."/>
            <person name="Farina A."/>
            <person name="Faro S."/>
            <person name="Ferguson D."/>
            <person name="Fisher S."/>
            <person name="Foley C.D."/>
            <person name="Franke A."/>
            <person name="Friedrich D."/>
            <person name="Gadbois L."/>
            <person name="Gearin G."/>
            <person name="Gearin C.R."/>
            <person name="Giannoukos G."/>
            <person name="Goode T."/>
            <person name="Graham J."/>
            <person name="Grandbois E."/>
            <person name="Grewal S."/>
            <person name="Gyaltsen K."/>
            <person name="Hafez N."/>
            <person name="Hagos B."/>
            <person name="Hall J."/>
            <person name="Henson C."/>
            <person name="Hollinger A."/>
            <person name="Honan T."/>
            <person name="Huard M.D."/>
            <person name="Hughes L."/>
            <person name="Hurhula B."/>
            <person name="Husby M.E."/>
            <person name="Kamat A."/>
            <person name="Kanga B."/>
            <person name="Kashin S."/>
            <person name="Khazanovich D."/>
            <person name="Kisner P."/>
            <person name="Lance K."/>
            <person name="Lara M."/>
            <person name="Lee W."/>
            <person name="Lennon N."/>
            <person name="Letendre F."/>
            <person name="LeVine R."/>
            <person name="Lipovsky A."/>
            <person name="Liu X."/>
            <person name="Liu J."/>
            <person name="Liu S."/>
            <person name="Lokyitsang T."/>
            <person name="Lokyitsang Y."/>
            <person name="Lubonja R."/>
            <person name="Lui A."/>
            <person name="MacDonald P."/>
            <person name="Magnisalis V."/>
            <person name="Maru K."/>
            <person name="Matthews C."/>
            <person name="McCusker W."/>
            <person name="McDonough S."/>
            <person name="Mehta T."/>
            <person name="Meldrim J."/>
            <person name="Meneus L."/>
            <person name="Mihai O."/>
            <person name="Mihalev A."/>
            <person name="Mihova T."/>
            <person name="Mittelman R."/>
            <person name="Mlenga V."/>
            <person name="Montmayeur A."/>
            <person name="Mulrain L."/>
            <person name="Navidi A."/>
            <person name="Naylor J."/>
            <person name="Negash T."/>
            <person name="Nguyen T."/>
            <person name="Nguyen N."/>
            <person name="Nicol R."/>
            <person name="Norbu C."/>
            <person name="Norbu N."/>
            <person name="Novod N."/>
            <person name="O'Neill B."/>
            <person name="Osman S."/>
            <person name="Markiewicz E."/>
            <person name="Oyono O.L."/>
            <person name="Patti C."/>
            <person name="Phunkhang P."/>
            <person name="Pierre F."/>
            <person name="Priest M."/>
            <person name="Raghuraman S."/>
            <person name="Rege F."/>
            <person name="Reyes R."/>
            <person name="Rise C."/>
            <person name="Rogov P."/>
            <person name="Ross K."/>
            <person name="Ryan E."/>
            <person name="Settipalli S."/>
            <person name="Shea T."/>
            <person name="Sherpa N."/>
            <person name="Shi L."/>
            <person name="Shih D."/>
            <person name="Sparrow T."/>
            <person name="Spaulding J."/>
            <person name="Stalker J."/>
            <person name="Stange-Thomann N."/>
            <person name="Stavropoulos S."/>
            <person name="Stone C."/>
            <person name="Strader C."/>
            <person name="Tesfaye S."/>
            <person name="Thomson T."/>
            <person name="Thoulutsang Y."/>
            <person name="Thoulutsang D."/>
            <person name="Topham K."/>
            <person name="Topping I."/>
            <person name="Tsamla T."/>
            <person name="Vassiliev H."/>
            <person name="Vo A."/>
            <person name="Wangchuk T."/>
            <person name="Wangdi T."/>
            <person name="Weiand M."/>
            <person name="Wilkinson J."/>
            <person name="Wilson A."/>
            <person name="Yadav S."/>
            <person name="Young G."/>
            <person name="Yu Q."/>
            <person name="Zembek L."/>
            <person name="Zhong D."/>
            <person name="Zimmer A."/>
            <person name="Zwirko Z."/>
            <person name="Jaffe D.B."/>
            <person name="Alvarez P."/>
            <person name="Brockman W."/>
            <person name="Butler J."/>
            <person name="Chin C."/>
            <person name="Gnerre S."/>
            <person name="Grabherr M."/>
            <person name="Kleber M."/>
            <person name="Mauceli E."/>
            <person name="MacCallum I."/>
        </authorList>
    </citation>
    <scope>NUCLEOTIDE SEQUENCE [LARGE SCALE GENOMIC DNA]</scope>
    <source>
        <strain evidence="19">TSC#15287-2541.00</strain>
        <strain evidence="20">Tucson 15287-2541.00</strain>
    </source>
</reference>
<dbReference type="Pfam" id="PF14593">
    <property type="entry name" value="PH_3"/>
    <property type="match status" value="1"/>
</dbReference>
<evidence type="ECO:0000256" key="8">
    <source>
        <dbReference type="ARBA" id="ARBA00022679"/>
    </source>
</evidence>
<dbReference type="Gene3D" id="2.30.29.30">
    <property type="entry name" value="Pleckstrin-homology domain (PH domain)/Phosphotyrosine-binding domain (PTB)"/>
    <property type="match status" value="1"/>
</dbReference>
<gene>
    <name evidence="19" type="primary">Dgri\GH15476</name>
    <name evidence="17" type="synonym">DgriCAF1_Pdk1-PD</name>
    <name evidence="18" type="synonym">DgriCAF1_Pdk1-PJ</name>
    <name evidence="19" type="ORF">Dgri_GH15476</name>
</gene>
<dbReference type="PhylomeDB" id="B4J2B1"/>
<dbReference type="GO" id="GO:0005737">
    <property type="term" value="C:cytoplasm"/>
    <property type="evidence" value="ECO:0007669"/>
    <property type="project" value="UniProtKB-SubCell"/>
</dbReference>
<keyword evidence="20" id="KW-1185">Reference proteome</keyword>
<dbReference type="Gene3D" id="3.30.200.20">
    <property type="entry name" value="Phosphorylase Kinase, domain 1"/>
    <property type="match status" value="1"/>
</dbReference>
<dbReference type="GO" id="GO:0031594">
    <property type="term" value="C:neuromuscular junction"/>
    <property type="evidence" value="ECO:0007669"/>
    <property type="project" value="EnsemblMetazoa"/>
</dbReference>
<comment type="similarity">
    <text evidence="2">Belongs to the protein kinase superfamily. AGC Ser/Thr protein kinase family. PDPK1 subfamily.</text>
</comment>
<dbReference type="GO" id="GO:0051124">
    <property type="term" value="P:synaptic assembly at neuromuscular junction"/>
    <property type="evidence" value="ECO:0007669"/>
    <property type="project" value="EnsemblMetazoa"/>
</dbReference>
<dbReference type="InterPro" id="IPR017441">
    <property type="entry name" value="Protein_kinase_ATP_BS"/>
</dbReference>
<evidence type="ECO:0000256" key="4">
    <source>
        <dbReference type="ARBA" id="ARBA00018538"/>
    </source>
</evidence>
<dbReference type="Gene3D" id="1.10.510.10">
    <property type="entry name" value="Transferase(Phosphotransferase) domain 1"/>
    <property type="match status" value="2"/>
</dbReference>
<keyword evidence="10 17" id="KW-0418">Kinase</keyword>
<dbReference type="GO" id="GO:0030307">
    <property type="term" value="P:positive regulation of cell growth"/>
    <property type="evidence" value="ECO:0007669"/>
    <property type="project" value="EnsemblMetazoa"/>
</dbReference>